<dbReference type="Gene3D" id="3.30.870.10">
    <property type="entry name" value="Endonuclease Chain A"/>
    <property type="match status" value="2"/>
</dbReference>
<evidence type="ECO:0000256" key="1">
    <source>
        <dbReference type="ARBA" id="ARBA00022723"/>
    </source>
</evidence>
<dbReference type="CDD" id="cd00060">
    <property type="entry name" value="FHA"/>
    <property type="match status" value="1"/>
</dbReference>
<dbReference type="GO" id="GO:0016818">
    <property type="term" value="F:hydrolase activity, acting on acid anhydrides, in phosphorus-containing anhydrides"/>
    <property type="evidence" value="ECO:0007669"/>
    <property type="project" value="InterPro"/>
</dbReference>
<dbReference type="GO" id="GO:0005634">
    <property type="term" value="C:nucleus"/>
    <property type="evidence" value="ECO:0007669"/>
    <property type="project" value="InterPro"/>
</dbReference>
<dbReference type="SUPFAM" id="SSF56024">
    <property type="entry name" value="Phospholipase D/nuclease"/>
    <property type="match status" value="2"/>
</dbReference>
<dbReference type="InterPro" id="IPR008984">
    <property type="entry name" value="SMAD_FHA_dom_sf"/>
</dbReference>
<evidence type="ECO:0000313" key="6">
    <source>
        <dbReference type="EMBL" id="CAN67540.1"/>
    </source>
</evidence>
<organism evidence="6">
    <name type="scientific">Vitis vinifera</name>
    <name type="common">Grape</name>
    <dbReference type="NCBI Taxonomy" id="29760"/>
    <lineage>
        <taxon>Eukaryota</taxon>
        <taxon>Viridiplantae</taxon>
        <taxon>Streptophyta</taxon>
        <taxon>Embryophyta</taxon>
        <taxon>Tracheophyta</taxon>
        <taxon>Spermatophyta</taxon>
        <taxon>Magnoliopsida</taxon>
        <taxon>eudicotyledons</taxon>
        <taxon>Gunneridae</taxon>
        <taxon>Pentapetalae</taxon>
        <taxon>rosids</taxon>
        <taxon>Vitales</taxon>
        <taxon>Vitaceae</taxon>
        <taxon>Viteae</taxon>
        <taxon>Vitis</taxon>
    </lineage>
</organism>
<feature type="active site" description="Nucleophile" evidence="3">
    <location>
        <position position="488"/>
    </location>
</feature>
<dbReference type="GO" id="GO:0003676">
    <property type="term" value="F:nucleic acid binding"/>
    <property type="evidence" value="ECO:0007669"/>
    <property type="project" value="InterPro"/>
</dbReference>
<dbReference type="InterPro" id="IPR036691">
    <property type="entry name" value="Endo/exonu/phosph_ase_sf"/>
</dbReference>
<evidence type="ECO:0000259" key="5">
    <source>
        <dbReference type="PROSITE" id="PS50006"/>
    </source>
</evidence>
<dbReference type="Gene3D" id="2.60.200.20">
    <property type="match status" value="1"/>
</dbReference>
<dbReference type="SMART" id="SM00240">
    <property type="entry name" value="FHA"/>
    <property type="match status" value="1"/>
</dbReference>
<dbReference type="CDD" id="cd09122">
    <property type="entry name" value="PLDc_Tdp1_1"/>
    <property type="match status" value="1"/>
</dbReference>
<dbReference type="GO" id="GO:0008270">
    <property type="term" value="F:zinc ion binding"/>
    <property type="evidence" value="ECO:0007669"/>
    <property type="project" value="InterPro"/>
</dbReference>
<proteinExistence type="predicted"/>
<dbReference type="InterPro" id="IPR000253">
    <property type="entry name" value="FHA_dom"/>
</dbReference>
<keyword evidence="2" id="KW-0378">Hydrolase</keyword>
<dbReference type="Pfam" id="PF06087">
    <property type="entry name" value="Tyr-DNA_phospho"/>
    <property type="match status" value="2"/>
</dbReference>
<feature type="domain" description="FHA" evidence="5">
    <location>
        <begin position="67"/>
        <end position="141"/>
    </location>
</feature>
<gene>
    <name evidence="6" type="ORF">VITISV_012382</name>
</gene>
<dbReference type="Pfam" id="PF08797">
    <property type="entry name" value="HIRAN"/>
    <property type="match status" value="1"/>
</dbReference>
<dbReference type="GO" id="GO:0006281">
    <property type="term" value="P:DNA repair"/>
    <property type="evidence" value="ECO:0007669"/>
    <property type="project" value="InterPro"/>
</dbReference>
<dbReference type="InterPro" id="IPR014905">
    <property type="entry name" value="HIRAN"/>
</dbReference>
<dbReference type="EMBL" id="AM446785">
    <property type="protein sequence ID" value="CAN67540.1"/>
    <property type="molecule type" value="Genomic_DNA"/>
</dbReference>
<accession>A5B4Z3</accession>
<dbReference type="GO" id="GO:0008081">
    <property type="term" value="F:phosphoric diester hydrolase activity"/>
    <property type="evidence" value="ECO:0007669"/>
    <property type="project" value="InterPro"/>
</dbReference>
<sequence length="1423" mass="158739">MKLLDSTIRQAEREGGGGGQKHWPRKRVAREIVKAAFIYFDSFHTPFISTATGCCCKIIHLVPDRPCTIGRSHQSCDYVLEDRRVSKQHCQILFDGFHRKIFILDGGRFRTKGDVHFNLDKLEETAVRPSLNGIFLNGFKIGKDTLKELSAGDEVSFVCQNERLAGFLIQRIVFTEEALEGRGEAASSGPLNPSPTSESDDLITRRANFYLGQCRCILNSDDPISYIQGFVTSYSEIQGLCSCSSRLNNFPSFLLSTDAKLSPVLKGIPWPSQGLQNVESSENIRANRLQLNSIFLNRQSVLVSELNPSPTCVPVPRYQLYQLDHAGFPHADVIASAKPKTLSSNSMGKENDQQFHGVMHNKTWGTSCPPPGKKFYLNRLEFMNYSSSGNHTVISLPELLFPVENLSRIFVATFTSDVLWFLSYCKVPGHLPVTIACHHTERCWSSSADKRAYVPYSDYPNLVIVHPPFPEAIAFGRDRKKLGVACHHPKLLVLQREDSIRIIITSANLVAKQWNSVTNTVWWQDFPRISPPDYSSIFTQFCDGEINLDSRSDFAAQLAGFMASLVIDVPSQAHWIMELTKYDFKGATGHLVASVPGIHFHRTPHASKSMQFLHLLRVAQLVRASTGMCDEAHGPGFDSSCWLNAPDYLVLVVVGTINTPWIGSPLGVQRALPWKANQNASCSFGMKFLGSIEASIVGLSHLFHTAADANGAHLKKLAAFLGKCHKNEYGMSEIVLRRNSNIPADSNAVSILVPEPVEHSEGDCIQLGFLPRDVAKWVSPLWDSGFFRFSGYVCPMEALAVALGGKTHKVQLILYVSQGASFSYILKMMQPEHLSAICSLVASLKRCVGLWRLQEILGGYQWPESQETDFIYGSSSIGSSINAQFLAAFSAAAGKRSLQFFESDESDPELGNACGGLVKDDEDIVLRRNSKWARVLVNYGGRHVPTLLNVVVGSLCYAIQLWEETLPWVEQVVPKIVYNKPKLRGSYSGGSSSTTSKRVHLPFEEFLPFVAKKEDSKSEDLCGLGIASSMKMSSTSMVMMLTMTEGALLVEAVRFSGGVVVLWDNWVLDLLQEEVGAYSISCHFQNYEDDFKWAFTRVYGHILSEEKEAFWAKLIGIKGLWRDPWRVGGDFNIARFLGENRNCSRSFSYEAFFKDNKRIQVRIRVNGTSLSEDIEIKIGVASAFRNLLFGGTRDLVFMWVMHSSVRSMLLSWSGVQKTWQRLKNVSIIHDAIPHPSDRVKHPMHVKVAQRRFQSKMDSSSFGWVYCGSHNFSAAAWGRPISNPFGIKTTGTHKADSCFDQRLHICNYELGIIFIFPPSATKGNGNQSSTNLDDVVLPFVMPAPKYGPRDRPATTQAMTEALAELTEQEHEKLAAATNTEEMIEEELPDEEEAVEVTDHVAEEKEEEKAYAELLWSQVDSSQSC</sequence>
<dbReference type="Gene3D" id="3.30.70.2330">
    <property type="match status" value="1"/>
</dbReference>
<dbReference type="PANTHER" id="PTHR12415">
    <property type="entry name" value="TYROSYL-DNA PHOSPHODIESTERASE 1"/>
    <property type="match status" value="1"/>
</dbReference>
<evidence type="ECO:0000256" key="4">
    <source>
        <dbReference type="PIRSR" id="PIRSR610347-2"/>
    </source>
</evidence>
<dbReference type="PROSITE" id="PS50006">
    <property type="entry name" value="FHA_DOMAIN"/>
    <property type="match status" value="1"/>
</dbReference>
<name>A5B4Z3_VITVI</name>
<dbReference type="ExpressionAtlas" id="A5B4Z3">
    <property type="expression patterns" value="baseline and differential"/>
</dbReference>
<evidence type="ECO:0000256" key="2">
    <source>
        <dbReference type="ARBA" id="ARBA00022801"/>
    </source>
</evidence>
<keyword evidence="1" id="KW-0479">Metal-binding</keyword>
<dbReference type="PANTHER" id="PTHR12415:SF3">
    <property type="entry name" value="OS04G0403400 PROTEIN"/>
    <property type="match status" value="1"/>
</dbReference>
<dbReference type="SUPFAM" id="SSF56219">
    <property type="entry name" value="DNase I-like"/>
    <property type="match status" value="1"/>
</dbReference>
<feature type="binding site" evidence="4">
    <location>
        <position position="490"/>
    </location>
    <ligand>
        <name>substrate</name>
    </ligand>
</feature>
<dbReference type="SUPFAM" id="SSF49879">
    <property type="entry name" value="SMAD/FHA domain"/>
    <property type="match status" value="1"/>
</dbReference>
<protein>
    <recommendedName>
        <fullName evidence="5">FHA domain-containing protein</fullName>
    </recommendedName>
</protein>
<dbReference type="Pfam" id="PF00498">
    <property type="entry name" value="FHA"/>
    <property type="match status" value="1"/>
</dbReference>
<dbReference type="InterPro" id="IPR010347">
    <property type="entry name" value="Tdp1"/>
</dbReference>
<evidence type="ECO:0000256" key="3">
    <source>
        <dbReference type="PIRSR" id="PIRSR610347-1"/>
    </source>
</evidence>
<reference evidence="6" key="1">
    <citation type="journal article" date="2007" name="PLoS ONE">
        <title>The first genome sequence of an elite grapevine cultivar (Pinot noir Vitis vinifera L.): coping with a highly heterozygous genome.</title>
        <authorList>
            <person name="Velasco R."/>
            <person name="Zharkikh A."/>
            <person name="Troggio M."/>
            <person name="Cartwright D.A."/>
            <person name="Cestaro A."/>
            <person name="Pruss D."/>
            <person name="Pindo M."/>
            <person name="FitzGerald L.M."/>
            <person name="Vezzulli S."/>
            <person name="Reid J."/>
            <person name="Malacarne G."/>
            <person name="Iliev D."/>
            <person name="Coppola G."/>
            <person name="Wardell B."/>
            <person name="Micheletti D."/>
            <person name="Macalma T."/>
            <person name="Facci M."/>
            <person name="Mitchell J.T."/>
            <person name="Perazzolli M."/>
            <person name="Eldredge G."/>
            <person name="Gatto P."/>
            <person name="Oyzerski R."/>
            <person name="Moretto M."/>
            <person name="Gutin N."/>
            <person name="Stefanini M."/>
            <person name="Chen Y."/>
            <person name="Segala C."/>
            <person name="Davenport C."/>
            <person name="Dematte L."/>
            <person name="Mraz A."/>
            <person name="Battilana J."/>
            <person name="Stormo K."/>
            <person name="Costa F."/>
            <person name="Tao Q."/>
            <person name="Si-Ammour A."/>
            <person name="Harkins T."/>
            <person name="Lackey A."/>
            <person name="Perbost C."/>
            <person name="Taillon B."/>
            <person name="Stella A."/>
            <person name="Solovyev V."/>
            <person name="Fawcett J.A."/>
            <person name="Sterck L."/>
            <person name="Vandepoele K."/>
            <person name="Grando S.M."/>
            <person name="Toppo S."/>
            <person name="Moser C."/>
            <person name="Lanchbury J."/>
            <person name="Bogden R."/>
            <person name="Skolnick M."/>
            <person name="Sgaramella V."/>
            <person name="Bhatnagar S.K."/>
            <person name="Fontana P."/>
            <person name="Gutin A."/>
            <person name="Van de Peer Y."/>
            <person name="Salamini F."/>
            <person name="Viola R."/>
        </authorList>
    </citation>
    <scope>NUCLEOTIDE SEQUENCE</scope>
</reference>